<dbReference type="AlphaFoldDB" id="A0A516X263"/>
<dbReference type="InterPro" id="IPR000408">
    <property type="entry name" value="Reg_chr_condens"/>
</dbReference>
<name>A0A516X263_9ACTN</name>
<feature type="compositionally biased region" description="Acidic residues" evidence="2">
    <location>
        <begin position="603"/>
        <end position="631"/>
    </location>
</feature>
<dbReference type="InterPro" id="IPR009091">
    <property type="entry name" value="RCC1/BLIP-II"/>
</dbReference>
<dbReference type="Pfam" id="PF01083">
    <property type="entry name" value="Cutinase"/>
    <property type="match status" value="1"/>
</dbReference>
<evidence type="ECO:0000256" key="2">
    <source>
        <dbReference type="SAM" id="MobiDB-lite"/>
    </source>
</evidence>
<dbReference type="Pfam" id="PF00415">
    <property type="entry name" value="RCC1"/>
    <property type="match status" value="1"/>
</dbReference>
<dbReference type="Gene3D" id="3.40.50.1820">
    <property type="entry name" value="alpha/beta hydrolase"/>
    <property type="match status" value="1"/>
</dbReference>
<evidence type="ECO:0000313" key="4">
    <source>
        <dbReference type="Proteomes" id="UP000317344"/>
    </source>
</evidence>
<keyword evidence="1" id="KW-0378">Hydrolase</keyword>
<dbReference type="Gene3D" id="2.130.10.30">
    <property type="entry name" value="Regulator of chromosome condensation 1/beta-lactamase-inhibitor protein II"/>
    <property type="match status" value="1"/>
</dbReference>
<dbReference type="KEGG" id="toy:FO059_07100"/>
<dbReference type="Proteomes" id="UP000317344">
    <property type="component" value="Chromosome"/>
</dbReference>
<dbReference type="GO" id="GO:0016787">
    <property type="term" value="F:hydrolase activity"/>
    <property type="evidence" value="ECO:0007669"/>
    <property type="project" value="UniProtKB-KW"/>
</dbReference>
<gene>
    <name evidence="3" type="ORF">FO059_07100</name>
</gene>
<dbReference type="InterPro" id="IPR029058">
    <property type="entry name" value="AB_hydrolase_fold"/>
</dbReference>
<dbReference type="InterPro" id="IPR000675">
    <property type="entry name" value="Cutinase/axe"/>
</dbReference>
<protein>
    <submittedName>
        <fullName evidence="3">Cutinase family protein</fullName>
    </submittedName>
</protein>
<dbReference type="RefSeq" id="WP_143907541.1">
    <property type="nucleotide sequence ID" value="NZ_CP041765.1"/>
</dbReference>
<keyword evidence="4" id="KW-1185">Reference proteome</keyword>
<organism evidence="3 4">
    <name type="scientific">Tomitella fengzijianii</name>
    <dbReference type="NCBI Taxonomy" id="2597660"/>
    <lineage>
        <taxon>Bacteria</taxon>
        <taxon>Bacillati</taxon>
        <taxon>Actinomycetota</taxon>
        <taxon>Actinomycetes</taxon>
        <taxon>Mycobacteriales</taxon>
        <taxon>Tomitella</taxon>
    </lineage>
</organism>
<dbReference type="SUPFAM" id="SSF53474">
    <property type="entry name" value="alpha/beta-Hydrolases"/>
    <property type="match status" value="1"/>
</dbReference>
<feature type="region of interest" description="Disordered" evidence="2">
    <location>
        <begin position="596"/>
        <end position="649"/>
    </location>
</feature>
<sequence>MSGGSPESIGWFSSTAVEIGLGDGIYAAVGINGLCVEARDGDVQCRIWTIYPDGPKMPPGNPRVMTYTAPVKNIRSMYVDNWVCAALNSSGVQCWSDTNSAERWVPTALPAEAVALINLGGPCVLLESDQVTCIIPFGRQRGDGTTDVRYDDPTLDTTRVLGVTDAYAIAGGIDFACAAMPNMVTKCWGDNAHGQLGDGTTESRNAPVDVQFDMSSEWDSYFPADEAIDCRKPFFVGVRGSGELPQGEVGSSTYSYPYAYPDHGMGPKVGSVFHSLDRDYPGAMNVVGVAYPGVPVDLMDPEYHFSGYAESVIAGVDKIDGVYRAIEMKCAGADPAVVLAGYSQGANVINKWLARTQNDAPQRLANLASVYLVGNPNRQTDVPGNIGSAGDEPLGGSVNGNAAMSVAHVDITDFVNAHPAVLQSECLSSDIVCNPTPMSLYTGAVLDESLGIKVVNLGTLFHTSYDSAIDYCPVTRSRIAVRDCGAMLIERSLGWSTSSGADTGWSVSRGRPIVLTMTGLEPGVAGTARLASTPVHVGDFIVGDEGDAQVAFAIPQDVADGTHHILIDTEDGYSASIKLTVAGDGETAPLVIGLSTDQTADSGGEDPGDENPDDPGDPGDTPGDDGDDAGDDSPAGGGSLGSLFGSVGS</sequence>
<reference evidence="3 4" key="2">
    <citation type="submission" date="2019-07" db="EMBL/GenBank/DDBJ databases">
        <authorList>
            <person name="Huang Y."/>
        </authorList>
    </citation>
    <scope>NUCLEOTIDE SEQUENCE [LARGE SCALE GENOMIC DNA]</scope>
    <source>
        <strain evidence="3 4">HY188</strain>
    </source>
</reference>
<dbReference type="SUPFAM" id="SSF50985">
    <property type="entry name" value="RCC1/BLIP-II"/>
    <property type="match status" value="1"/>
</dbReference>
<dbReference type="SMART" id="SM01110">
    <property type="entry name" value="Cutinase"/>
    <property type="match status" value="1"/>
</dbReference>
<evidence type="ECO:0000313" key="3">
    <source>
        <dbReference type="EMBL" id="QDQ97143.1"/>
    </source>
</evidence>
<evidence type="ECO:0000256" key="1">
    <source>
        <dbReference type="ARBA" id="ARBA00022801"/>
    </source>
</evidence>
<reference evidence="3 4" key="1">
    <citation type="submission" date="2019-07" db="EMBL/GenBank/DDBJ databases">
        <title>Tomitella cavernea sp. nov., an actinomycete isolated from soil.</title>
        <authorList>
            <person name="Cheng J."/>
        </authorList>
    </citation>
    <scope>NUCLEOTIDE SEQUENCE [LARGE SCALE GENOMIC DNA]</scope>
    <source>
        <strain evidence="3 4">HY188</strain>
    </source>
</reference>
<accession>A0A516X263</accession>
<dbReference type="EMBL" id="CP041765">
    <property type="protein sequence ID" value="QDQ97143.1"/>
    <property type="molecule type" value="Genomic_DNA"/>
</dbReference>
<proteinExistence type="predicted"/>
<dbReference type="OrthoDB" id="9796385at2"/>